<keyword evidence="3" id="KW-1185">Reference proteome</keyword>
<reference evidence="2 3" key="1">
    <citation type="submission" date="2016-07" db="EMBL/GenBank/DDBJ databases">
        <title>Pervasive Adenine N6-methylation of Active Genes in Fungi.</title>
        <authorList>
            <consortium name="DOE Joint Genome Institute"/>
            <person name="Mondo S.J."/>
            <person name="Dannebaum R.O."/>
            <person name="Kuo R.C."/>
            <person name="Labutti K."/>
            <person name="Haridas S."/>
            <person name="Kuo A."/>
            <person name="Salamov A."/>
            <person name="Ahrendt S.R."/>
            <person name="Lipzen A."/>
            <person name="Sullivan W."/>
            <person name="Andreopoulos W.B."/>
            <person name="Clum A."/>
            <person name="Lindquist E."/>
            <person name="Daum C."/>
            <person name="Ramamoorthy G.K."/>
            <person name="Gryganskyi A."/>
            <person name="Culley D."/>
            <person name="Magnuson J.K."/>
            <person name="James T.Y."/>
            <person name="O'Malley M.A."/>
            <person name="Stajich J.E."/>
            <person name="Spatafora J.W."/>
            <person name="Visel A."/>
            <person name="Grigoriev I.V."/>
        </authorList>
    </citation>
    <scope>NUCLEOTIDE SEQUENCE [LARGE SCALE GENOMIC DNA]</scope>
    <source>
        <strain evidence="2 3">CBS 115471</strain>
    </source>
</reference>
<evidence type="ECO:0000313" key="2">
    <source>
        <dbReference type="EMBL" id="ORY09200.1"/>
    </source>
</evidence>
<comment type="caution">
    <text evidence="2">The sequence shown here is derived from an EMBL/GenBank/DDBJ whole genome shotgun (WGS) entry which is preliminary data.</text>
</comment>
<dbReference type="OrthoDB" id="1657402at2759"/>
<feature type="domain" description="Beta-galactosidase" evidence="1">
    <location>
        <begin position="58"/>
        <end position="134"/>
    </location>
</feature>
<dbReference type="Gene3D" id="2.60.390.10">
    <property type="entry name" value="Beta-galactosidase, domain 3"/>
    <property type="match status" value="1"/>
</dbReference>
<dbReference type="AlphaFoldDB" id="A0A1Y1ZG22"/>
<evidence type="ECO:0000313" key="3">
    <source>
        <dbReference type="Proteomes" id="UP000193144"/>
    </source>
</evidence>
<dbReference type="InterPro" id="IPR025972">
    <property type="entry name" value="BetaGal_dom3"/>
</dbReference>
<organism evidence="2 3">
    <name type="scientific">Clohesyomyces aquaticus</name>
    <dbReference type="NCBI Taxonomy" id="1231657"/>
    <lineage>
        <taxon>Eukaryota</taxon>
        <taxon>Fungi</taxon>
        <taxon>Dikarya</taxon>
        <taxon>Ascomycota</taxon>
        <taxon>Pezizomycotina</taxon>
        <taxon>Dothideomycetes</taxon>
        <taxon>Pleosporomycetidae</taxon>
        <taxon>Pleosporales</taxon>
        <taxon>Lindgomycetaceae</taxon>
        <taxon>Clohesyomyces</taxon>
    </lineage>
</organism>
<protein>
    <submittedName>
        <fullName evidence="2">Beta-galactosidase</fullName>
    </submittedName>
</protein>
<dbReference type="InterPro" id="IPR036833">
    <property type="entry name" value="BetaGal_dom3_sf"/>
</dbReference>
<dbReference type="SUPFAM" id="SSF117100">
    <property type="entry name" value="Beta-galactosidase LacA, domain 3"/>
    <property type="match status" value="1"/>
</dbReference>
<evidence type="ECO:0000259" key="1">
    <source>
        <dbReference type="Pfam" id="PF13363"/>
    </source>
</evidence>
<name>A0A1Y1ZG22_9PLEO</name>
<dbReference type="EMBL" id="MCFA01000089">
    <property type="protein sequence ID" value="ORY09200.1"/>
    <property type="molecule type" value="Genomic_DNA"/>
</dbReference>
<dbReference type="Pfam" id="PF13363">
    <property type="entry name" value="BetaGal_dom3"/>
    <property type="match status" value="1"/>
</dbReference>
<dbReference type="Proteomes" id="UP000193144">
    <property type="component" value="Unassembled WGS sequence"/>
</dbReference>
<dbReference type="STRING" id="1231657.A0A1Y1ZG22"/>
<sequence>MPFEIYGVDSGFKALPSNNNASGYTRFTYKQARGATVVRFSNGVLAYLLDILTAYTFFAPPIIPNPSVDSSHDTFVLGPYLARSVHISGSTVNVIGDNANATTVELFTGVSLLDNISWNNKPLTTKRTPCGSLTALLSSNGASLESNSWKSRAMQAARRAST</sequence>
<proteinExistence type="predicted"/>
<accession>A0A1Y1ZG22</accession>
<gene>
    <name evidence="2" type="ORF">BCR34DRAFT_657060</name>
</gene>